<sequence>MSKVAIITDTTSYIPKDIREAENIHAVALEVVFGNVSYKEELELSTGEFYKKIRESENLPTTSQPPFGDFLELFEKLSETHDEAVVITLSSAISGTYQTAASAANMVENIDVHVFDSEISCHAQAYYVIEAAEMAKANDSAETIMTHLEAMRDTGMSAYFMVDDLNHLHRGGRLTGAQLFVGSLLRMKPILAFRDKRIIPAEKIRTKKKAINRIKELFDGIAGTGKPTKAFVIHANRPDDAKALADEIQVKYSNVDVEITYFGAVIGTHVGEGTIGIGWYQP</sequence>
<dbReference type="AlphaFoldDB" id="A0A4R2NVP9"/>
<dbReference type="Gene3D" id="3.30.1180.10">
    <property type="match status" value="1"/>
</dbReference>
<comment type="caution">
    <text evidence="2">The sequence shown here is derived from an EMBL/GenBank/DDBJ whole genome shotgun (WGS) entry which is preliminary data.</text>
</comment>
<evidence type="ECO:0000313" key="2">
    <source>
        <dbReference type="EMBL" id="TCP26022.1"/>
    </source>
</evidence>
<dbReference type="Pfam" id="PF02645">
    <property type="entry name" value="DegV"/>
    <property type="match status" value="1"/>
</dbReference>
<dbReference type="NCBIfam" id="TIGR00762">
    <property type="entry name" value="DegV"/>
    <property type="match status" value="1"/>
</dbReference>
<keyword evidence="1" id="KW-0446">Lipid-binding</keyword>
<dbReference type="InterPro" id="IPR050270">
    <property type="entry name" value="DegV_domain_contain"/>
</dbReference>
<dbReference type="PANTHER" id="PTHR33434:SF2">
    <property type="entry name" value="FATTY ACID-BINDING PROTEIN TM_1468"/>
    <property type="match status" value="1"/>
</dbReference>
<name>A0A4R2NVP9_9BACL</name>
<dbReference type="OrthoDB" id="9775494at2"/>
<dbReference type="PROSITE" id="PS51482">
    <property type="entry name" value="DEGV"/>
    <property type="match status" value="1"/>
</dbReference>
<proteinExistence type="predicted"/>
<dbReference type="Gene3D" id="3.40.50.10170">
    <property type="match status" value="1"/>
</dbReference>
<evidence type="ECO:0000256" key="1">
    <source>
        <dbReference type="ARBA" id="ARBA00023121"/>
    </source>
</evidence>
<dbReference type="InterPro" id="IPR003797">
    <property type="entry name" value="DegV"/>
</dbReference>
<dbReference type="Proteomes" id="UP000295416">
    <property type="component" value="Unassembled WGS sequence"/>
</dbReference>
<dbReference type="InterPro" id="IPR043168">
    <property type="entry name" value="DegV_C"/>
</dbReference>
<protein>
    <submittedName>
        <fullName evidence="2">DegV family protein with EDD domain</fullName>
    </submittedName>
</protein>
<dbReference type="RefSeq" id="WP_132746711.1">
    <property type="nucleotide sequence ID" value="NZ_SLXK01000020.1"/>
</dbReference>
<dbReference type="EMBL" id="SLXK01000020">
    <property type="protein sequence ID" value="TCP26022.1"/>
    <property type="molecule type" value="Genomic_DNA"/>
</dbReference>
<keyword evidence="3" id="KW-1185">Reference proteome</keyword>
<evidence type="ECO:0000313" key="3">
    <source>
        <dbReference type="Proteomes" id="UP000295416"/>
    </source>
</evidence>
<organism evidence="2 3">
    <name type="scientific">Scopulibacillus darangshiensis</name>
    <dbReference type="NCBI Taxonomy" id="442528"/>
    <lineage>
        <taxon>Bacteria</taxon>
        <taxon>Bacillati</taxon>
        <taxon>Bacillota</taxon>
        <taxon>Bacilli</taxon>
        <taxon>Bacillales</taxon>
        <taxon>Sporolactobacillaceae</taxon>
        <taxon>Scopulibacillus</taxon>
    </lineage>
</organism>
<dbReference type="GO" id="GO:0008289">
    <property type="term" value="F:lipid binding"/>
    <property type="evidence" value="ECO:0007669"/>
    <property type="project" value="UniProtKB-KW"/>
</dbReference>
<dbReference type="SUPFAM" id="SSF82549">
    <property type="entry name" value="DAK1/DegV-like"/>
    <property type="match status" value="1"/>
</dbReference>
<accession>A0A4R2NVP9</accession>
<gene>
    <name evidence="2" type="ORF">EV207_12056</name>
</gene>
<reference evidence="2 3" key="1">
    <citation type="submission" date="2019-03" db="EMBL/GenBank/DDBJ databases">
        <title>Genomic Encyclopedia of Type Strains, Phase IV (KMG-IV): sequencing the most valuable type-strain genomes for metagenomic binning, comparative biology and taxonomic classification.</title>
        <authorList>
            <person name="Goeker M."/>
        </authorList>
    </citation>
    <scope>NUCLEOTIDE SEQUENCE [LARGE SCALE GENOMIC DNA]</scope>
    <source>
        <strain evidence="2 3">DSM 19377</strain>
    </source>
</reference>
<dbReference type="PANTHER" id="PTHR33434">
    <property type="entry name" value="DEGV DOMAIN-CONTAINING PROTEIN DR_1986-RELATED"/>
    <property type="match status" value="1"/>
</dbReference>